<evidence type="ECO:0000313" key="4">
    <source>
        <dbReference type="EMBL" id="EDQ04184.1"/>
    </source>
</evidence>
<keyword evidence="5" id="KW-1185">Reference proteome</keyword>
<evidence type="ECO:0000259" key="1">
    <source>
        <dbReference type="Pfam" id="PF13547"/>
    </source>
</evidence>
<dbReference type="InterPro" id="IPR017853">
    <property type="entry name" value="GH"/>
</dbReference>
<dbReference type="Pfam" id="PF23666">
    <property type="entry name" value="Rcc01698_C"/>
    <property type="match status" value="1"/>
</dbReference>
<gene>
    <name evidence="4" type="ORF">OIHEL45_14684</name>
</gene>
<feature type="domain" description="GTA TIM-barrel-like" evidence="1">
    <location>
        <begin position="443"/>
        <end position="740"/>
    </location>
</feature>
<feature type="domain" description="Tip attachment protein J" evidence="2">
    <location>
        <begin position="799"/>
        <end position="963"/>
    </location>
</feature>
<sequence length="1309" mass="142238">MATIVLSAAGAAVGGSIGGTLAGLSSVAVGRAVGATLGRLVDQRLLGQGGQAVETGKVDRFRLTGSGEGAAIPQLYGRMRLAGHVIWASQFQEVTNVSGGGKGGSPTPKTTEYSYTVSLAVALCEGEITSVGRIWAEGVEIAPDDLNMRVYRGEPDQQPDPTMAAIEGVDKVPAYRGTAYVVMEDLPLAQFGNRVPQFSFEVMRPEQPAAPGWEHAPAFGVQGVALIPGTGEYALATTPVHYSDGPGSRWSANVNSPAAKTDFSVALDAMTEELPRLEAASLVVSWFGSDLRCGGCRLRPKVEDPEIDGENMPWQVSGLTRDTAEVIAQQSERPIYGGTPADAAVIEAIQALKTAGKAVMFYPFILMDQTEGNGLPDPYSDAADQPRLPWRGRITLSVATERPGSPDGTSAADAEVAAFFGTVTAADFTVTNGTVSYHGLDEWSLSRFILHYAALCVAAGGVEAFCISSEMRGLTQIRGNANGFPAVAALRALAGEVRALLGPEAKISYAADWSEYFGYQPQDGSGDVYFHLDPLWADENIDFIGLDNYMPLADWREEQGHIDGEHWPAIYDVDYLQSNIEGGEGYDWYYHSAEARAAQIRTQITDGAHDEPWVYRYKDLRNWWQNHHHERIGGERQAASTDWLPMSKPIWFTEYGCAAIDKGANQPNKFLDLKSSEGALPHFSTGARDDLMQMQYLRALSEYWRDPAHNPTSEEYGGPMLDMSRAFVWAWDTRPFPFFPNNVDLWSDGENYSRGHWLNGRASSRSLASVVSEICNRAGVEHFDTSQLFGYVRGYAVTEVSEARAALQPLMLRYGFDAIERNGVLQFRMRDGLDAVSIRQDMLVTSPDLNGLTEQLREAEAEVSGRVRLRFIQTDADFDAISEEAVLADEATHAVSGTELNMALTRGEGRQVAERWLTEARVAREALRLALPPSQMAIGAGDVIELPGEGAEGPGCYRIDRVEQAGALLIEATRIEPEVYDPAPLEEELASLRPFAPPLPVFSLFMDLPLMRGDEVPDAPHLAITAAPWPGSVAAYRGAVDANYALNAIVPSRSVMGVTRSPLYAARSGVPDAGPVLEVKLTSGSLESVSKEALLNGANLAAIGDGSADNWELFQFQEAQLIAPLTYWLKGRLRGQAGSDGLMPEVWPAGSSFVLMNGTPQQVELSPHLRRVAQHYRIGPARRPVDDPSYVHQVQAFDGNGLRPFSPCHLRSETEPTGDIVFRWVRRTRIDGDAWEGPEAPLGEESERYLLRVFVGTEQLREELLDTSKWTYSNAAQAADGVFGAFEVTVAQVSATYGAGLATRLELAV</sequence>
<evidence type="ECO:0000259" key="2">
    <source>
        <dbReference type="Pfam" id="PF13550"/>
    </source>
</evidence>
<dbReference type="RefSeq" id="WP_007119949.1">
    <property type="nucleotide sequence ID" value="NZ_ABID01000004.1"/>
</dbReference>
<dbReference type="InterPro" id="IPR056490">
    <property type="entry name" value="Rcc01698_C"/>
</dbReference>
<proteinExistence type="predicted"/>
<dbReference type="Pfam" id="PF13550">
    <property type="entry name" value="Phage-tail_3"/>
    <property type="match status" value="1"/>
</dbReference>
<name>A0ABP2D7G5_9RHOB</name>
<reference evidence="4 5" key="1">
    <citation type="submission" date="2007-11" db="EMBL/GenBank/DDBJ databases">
        <authorList>
            <person name="Wagner-Dobler I."/>
            <person name="Ferriera S."/>
            <person name="Johnson J."/>
            <person name="Kravitz S."/>
            <person name="Beeson K."/>
            <person name="Sutton G."/>
            <person name="Rogers Y.-H."/>
            <person name="Friedman R."/>
            <person name="Frazier M."/>
            <person name="Venter J.C."/>
        </authorList>
    </citation>
    <scope>NUCLEOTIDE SEQUENCE [LARGE SCALE GENOMIC DNA]</scope>
    <source>
        <strain evidence="4 5">HEL-45</strain>
    </source>
</reference>
<evidence type="ECO:0000259" key="3">
    <source>
        <dbReference type="Pfam" id="PF23666"/>
    </source>
</evidence>
<dbReference type="InterPro" id="IPR025195">
    <property type="entry name" value="GTA_TIM_dom"/>
</dbReference>
<evidence type="ECO:0008006" key="6">
    <source>
        <dbReference type="Google" id="ProtNLM"/>
    </source>
</evidence>
<dbReference type="Pfam" id="PF13547">
    <property type="entry name" value="GTA_TIM"/>
    <property type="match status" value="1"/>
</dbReference>
<feature type="domain" description="Rcc01698-like C-terminal" evidence="3">
    <location>
        <begin position="1054"/>
        <end position="1154"/>
    </location>
</feature>
<dbReference type="CDD" id="cd19607">
    <property type="entry name" value="GTA_TIM-barrel-like"/>
    <property type="match status" value="1"/>
</dbReference>
<dbReference type="Proteomes" id="UP000003257">
    <property type="component" value="Unassembled WGS sequence"/>
</dbReference>
<comment type="caution">
    <text evidence="4">The sequence shown here is derived from an EMBL/GenBank/DDBJ whole genome shotgun (WGS) entry which is preliminary data.</text>
</comment>
<dbReference type="EMBL" id="ABID01000004">
    <property type="protein sequence ID" value="EDQ04184.1"/>
    <property type="molecule type" value="Genomic_DNA"/>
</dbReference>
<dbReference type="SUPFAM" id="SSF51445">
    <property type="entry name" value="(Trans)glycosidases"/>
    <property type="match status" value="1"/>
</dbReference>
<evidence type="ECO:0000313" key="5">
    <source>
        <dbReference type="Proteomes" id="UP000003257"/>
    </source>
</evidence>
<dbReference type="Gene3D" id="3.20.20.80">
    <property type="entry name" value="Glycosidases"/>
    <property type="match status" value="1"/>
</dbReference>
<organism evidence="4 5">
    <name type="scientific">Sulfitobacter indolifex HEL-45</name>
    <dbReference type="NCBI Taxonomy" id="391624"/>
    <lineage>
        <taxon>Bacteria</taxon>
        <taxon>Pseudomonadati</taxon>
        <taxon>Pseudomonadota</taxon>
        <taxon>Alphaproteobacteria</taxon>
        <taxon>Rhodobacterales</taxon>
        <taxon>Roseobacteraceae</taxon>
        <taxon>Sulfitobacter</taxon>
    </lineage>
</organism>
<accession>A0ABP2D7G5</accession>
<protein>
    <recommendedName>
        <fullName evidence="6">Host specificity protein</fullName>
    </recommendedName>
</protein>
<dbReference type="InterPro" id="IPR032876">
    <property type="entry name" value="J_dom"/>
</dbReference>